<dbReference type="InterPro" id="IPR005105">
    <property type="entry name" value="GlnD_Uridyltrans_N"/>
</dbReference>
<dbReference type="Proteomes" id="UP000190962">
    <property type="component" value="Unassembled WGS sequence"/>
</dbReference>
<dbReference type="InterPro" id="IPR018821">
    <property type="entry name" value="DUF294_put_nucleoTrafse_sb-bd"/>
</dbReference>
<dbReference type="Pfam" id="PF10335">
    <property type="entry name" value="DUF294_C"/>
    <property type="match status" value="1"/>
</dbReference>
<dbReference type="SUPFAM" id="SSF54631">
    <property type="entry name" value="CBS-domain pair"/>
    <property type="match status" value="1"/>
</dbReference>
<dbReference type="InterPro" id="IPR051257">
    <property type="entry name" value="Diverse_CBS-Domain"/>
</dbReference>
<reference evidence="5 6" key="1">
    <citation type="submission" date="2016-11" db="EMBL/GenBank/DDBJ databases">
        <title>Mixed transmission modes and dynamic genome evolution in an obligate animal-bacterial symbiosis.</title>
        <authorList>
            <person name="Russell S.L."/>
            <person name="Corbett-Detig R.B."/>
            <person name="Cavanaugh C.M."/>
        </authorList>
    </citation>
    <scope>NUCLEOTIDE SEQUENCE [LARGE SCALE GENOMIC DNA]</scope>
    <source>
        <strain evidence="5">MA-KB16</strain>
    </source>
</reference>
<dbReference type="InterPro" id="IPR000644">
    <property type="entry name" value="CBS_dom"/>
</dbReference>
<dbReference type="SUPFAM" id="SSF51206">
    <property type="entry name" value="cAMP-binding domain-like"/>
    <property type="match status" value="1"/>
</dbReference>
<dbReference type="InterPro" id="IPR046342">
    <property type="entry name" value="CBS_dom_sf"/>
</dbReference>
<dbReference type="GO" id="GO:0008773">
    <property type="term" value="F:[protein-PII] uridylyltransferase activity"/>
    <property type="evidence" value="ECO:0007669"/>
    <property type="project" value="InterPro"/>
</dbReference>
<evidence type="ECO:0000259" key="3">
    <source>
        <dbReference type="PROSITE" id="PS50042"/>
    </source>
</evidence>
<dbReference type="PROSITE" id="PS50042">
    <property type="entry name" value="CNMP_BINDING_3"/>
    <property type="match status" value="1"/>
</dbReference>
<feature type="domain" description="CBS" evidence="4">
    <location>
        <begin position="224"/>
        <end position="280"/>
    </location>
</feature>
<evidence type="ECO:0000256" key="1">
    <source>
        <dbReference type="ARBA" id="ARBA00023122"/>
    </source>
</evidence>
<dbReference type="InterPro" id="IPR014710">
    <property type="entry name" value="RmlC-like_jellyroll"/>
</dbReference>
<dbReference type="PANTHER" id="PTHR43080">
    <property type="entry name" value="CBS DOMAIN-CONTAINING PROTEIN CBSX3, MITOCHONDRIAL"/>
    <property type="match status" value="1"/>
</dbReference>
<evidence type="ECO:0000259" key="4">
    <source>
        <dbReference type="PROSITE" id="PS51371"/>
    </source>
</evidence>
<dbReference type="EMBL" id="MPNX01000019">
    <property type="protein sequence ID" value="OOY34229.1"/>
    <property type="molecule type" value="Genomic_DNA"/>
</dbReference>
<organism evidence="5 6">
    <name type="scientific">Solemya velum gill symbiont</name>
    <dbReference type="NCBI Taxonomy" id="2340"/>
    <lineage>
        <taxon>Bacteria</taxon>
        <taxon>Pseudomonadati</taxon>
        <taxon>Pseudomonadota</taxon>
        <taxon>Gammaproteobacteria</taxon>
        <taxon>sulfur-oxidizing symbionts</taxon>
    </lineage>
</organism>
<protein>
    <submittedName>
        <fullName evidence="5">Cyclic nucleotide-binding protein</fullName>
    </submittedName>
</protein>
<evidence type="ECO:0000256" key="2">
    <source>
        <dbReference type="PROSITE-ProRule" id="PRU00703"/>
    </source>
</evidence>
<dbReference type="Pfam" id="PF00571">
    <property type="entry name" value="CBS"/>
    <property type="match status" value="2"/>
</dbReference>
<dbReference type="PROSITE" id="PS51371">
    <property type="entry name" value="CBS"/>
    <property type="match status" value="2"/>
</dbReference>
<name>A0A1T2DC80_SOVGS</name>
<dbReference type="Gene3D" id="2.60.120.10">
    <property type="entry name" value="Jelly Rolls"/>
    <property type="match status" value="1"/>
</dbReference>
<dbReference type="InterPro" id="IPR000595">
    <property type="entry name" value="cNMP-bd_dom"/>
</dbReference>
<feature type="domain" description="CBS" evidence="4">
    <location>
        <begin position="159"/>
        <end position="216"/>
    </location>
</feature>
<evidence type="ECO:0000313" key="5">
    <source>
        <dbReference type="EMBL" id="OOY34229.1"/>
    </source>
</evidence>
<sequence length="619" mass="69239">MEVELLEIRDFVASHPPFDALPGEALNELTPTLSIRYIRRGKEFPPSDASPTPLVYLVRRGAISLFDDGNKLLTKLGEGDLYGDHCVVTQESVDHGEATEDTLFYLVPCETMSTLQKKFPDFARFFEPESRDRLKLALERISKDPNGQSLANLKVRDLVKRDPIYIKSDKTVYEAAKYMSEVKVSSLLISDDDNNLAGILTDRDIRSRLVAKGKPLETPVSEIMTSGILTINGDSSAFDALMMMTQEGIHHLPVTGDDGLLGMLTTTDLVRQESSNTVYLAGKVRKAKTLDDMIEASLRVPELQLHLVNAGGTAQHVGNAVTVVTDAFTKRLIKRAEEKFGPPPVPYAWIAAGSQARYEQSAHSDQDNGMIISDDMKPGDDEYFREVAKYVNAGLDKCGYIFCPGDVMASNEKWRQPKSVWMEYFHDWIWEPEPMALMLASIFFDMRVVHGDASLFEDIQSKMLEESQQNKLFLAYMAKNALSHRPPLGFFRNFVLVHDGEHDNTLDLKHSGIVPVTDLARLFVLAEGLPESNTIARLEAVAGTPSLSAGASADLVDAYEFISTLRVQHQARQIRNGEKPDNYVPPEEFSKLEREHLKDAFRVIHKIQESVSNRYGRLG</sequence>
<evidence type="ECO:0000313" key="6">
    <source>
        <dbReference type="Proteomes" id="UP000190962"/>
    </source>
</evidence>
<dbReference type="AlphaFoldDB" id="A0A1T2DC80"/>
<dbReference type="RefSeq" id="WP_078453422.1">
    <property type="nucleotide sequence ID" value="NZ_MPNX01000019.1"/>
</dbReference>
<dbReference type="Pfam" id="PF03445">
    <property type="entry name" value="DUF294"/>
    <property type="match status" value="1"/>
</dbReference>
<dbReference type="CDD" id="cd04587">
    <property type="entry name" value="CBS_pair_CAP-ED_NT_Pol-beta-like_DUF294_assoc"/>
    <property type="match status" value="1"/>
</dbReference>
<keyword evidence="1 2" id="KW-0129">CBS domain</keyword>
<dbReference type="SMART" id="SM00116">
    <property type="entry name" value="CBS"/>
    <property type="match status" value="2"/>
</dbReference>
<proteinExistence type="predicted"/>
<dbReference type="CDD" id="cd05401">
    <property type="entry name" value="NT_GlnE_GlnD_like"/>
    <property type="match status" value="1"/>
</dbReference>
<comment type="caution">
    <text evidence="5">The sequence shown here is derived from an EMBL/GenBank/DDBJ whole genome shotgun (WGS) entry which is preliminary data.</text>
</comment>
<gene>
    <name evidence="5" type="ORF">BOV88_11135</name>
</gene>
<feature type="domain" description="Cyclic nucleotide-binding" evidence="3">
    <location>
        <begin position="17"/>
        <end position="84"/>
    </location>
</feature>
<dbReference type="Gene3D" id="3.10.580.10">
    <property type="entry name" value="CBS-domain"/>
    <property type="match status" value="1"/>
</dbReference>
<dbReference type="PANTHER" id="PTHR43080:SF2">
    <property type="entry name" value="CBS DOMAIN-CONTAINING PROTEIN"/>
    <property type="match status" value="1"/>
</dbReference>
<dbReference type="InterPro" id="IPR018490">
    <property type="entry name" value="cNMP-bd_dom_sf"/>
</dbReference>
<accession>A0A1T2DC80</accession>